<keyword evidence="3 8" id="KW-0349">Heme</keyword>
<keyword evidence="11" id="KW-1185">Reference proteome</keyword>
<evidence type="ECO:0000256" key="4">
    <source>
        <dbReference type="ARBA" id="ARBA00022723"/>
    </source>
</evidence>
<dbReference type="InterPro" id="IPR036396">
    <property type="entry name" value="Cyt_P450_sf"/>
</dbReference>
<dbReference type="PRINTS" id="PR00385">
    <property type="entry name" value="P450"/>
</dbReference>
<organism evidence="10 11">
    <name type="scientific">Cynara cardunculus var. scolymus</name>
    <name type="common">Globe artichoke</name>
    <name type="synonym">Cynara scolymus</name>
    <dbReference type="NCBI Taxonomy" id="59895"/>
    <lineage>
        <taxon>Eukaryota</taxon>
        <taxon>Viridiplantae</taxon>
        <taxon>Streptophyta</taxon>
        <taxon>Embryophyta</taxon>
        <taxon>Tracheophyta</taxon>
        <taxon>Spermatophyta</taxon>
        <taxon>Magnoliopsida</taxon>
        <taxon>eudicotyledons</taxon>
        <taxon>Gunneridae</taxon>
        <taxon>Pentapetalae</taxon>
        <taxon>asterids</taxon>
        <taxon>campanulids</taxon>
        <taxon>Asterales</taxon>
        <taxon>Asteraceae</taxon>
        <taxon>Carduoideae</taxon>
        <taxon>Cardueae</taxon>
        <taxon>Carduinae</taxon>
        <taxon>Cynara</taxon>
    </lineage>
</organism>
<keyword evidence="9" id="KW-1133">Transmembrane helix</keyword>
<name>A0A118JTP4_CYNCS</name>
<dbReference type="GO" id="GO:0016705">
    <property type="term" value="F:oxidoreductase activity, acting on paired donors, with incorporation or reduction of molecular oxygen"/>
    <property type="evidence" value="ECO:0007669"/>
    <property type="project" value="InterPro"/>
</dbReference>
<dbReference type="PANTHER" id="PTHR47951">
    <property type="entry name" value="OS08G0547900 PROTEIN"/>
    <property type="match status" value="1"/>
</dbReference>
<dbReference type="SUPFAM" id="SSF48264">
    <property type="entry name" value="Cytochrome P450"/>
    <property type="match status" value="3"/>
</dbReference>
<sequence length="1537" mass="174465">MEELASAVPESWSGWWGISNAGDQVDLILVIAVAVFSIFWFVWMWTSKNGGSNHQLPPGPPPLPLVGNLLSLDTDLHSHFATLAKTYGPIMTLWLGRKVTIVISSPALAHEVLKVHDTTFANRDMTVAGNESSYGGNDIVWSPYGDQWRMLRKICVRQMLSNEVLDSVYSLRRKEIRKTIKQLYSQGESPVNIGDQMFLTFMNVVTGMMWGGTVKEENMVSLGVEFRQASNELTELLGTPNLSDLYPSLAWFDLQGIMKKTKVKDDGDYKTPFTMNHLKALLKDMAIGGTDTTSTTIEFALAHMIDKPEILKKAQQELDTIVGKNNIVEEFHIKNLPYLHAIMKETLRLHPILPLLLPHCPSKSCVIGGYMIPKGARVFVNAWAIHRDPTIWENPLEFIPERFVDNKWDYSGKDFNYFPFGAGRRICAGTTMAERMFMYSLASLIHSFDWKSGEGEKIELGEKFGTVLRKKKPLMAVPTPRLYESMIISDLGYNIYLTIHSYWLWWFDISNQQDELSRAILTFSIFFFMLLWYKWLFSSSKKGGLQLPPGPRGLPVVGYLPFLQPNLHKQYTQLAHRYGPIFKIWLGTKLYVVVSSSDLAKTVDQIFANRDPPIAALAITYGGINIVWSDNGPYWRKMRKVLVHEVLSNANLEACRAYRRDEVSKSIKDVYTKIGTKVNINEVAFFTELNVITSMLWGSTYAEGEKTGNLGAEYRAMVFKIIELLGAPNVSDFFPILARFDLQGVDGVMKREWAKIDLILDQIIEERIISNTSRMKKMADQKERSKDFLQTLLDLKDQNDAAKSFNFTQIKALLMDIAIGGTDTTATMVEWVMAEILHHPEVMKRVQDELSEVVGIDNTIEESHLPKLHYLDAVIKETFRLHPTLPLLTPRCPNQSCTVGGYTIPKGAIVFLNVWAMHRDPEKWENSSEFIPERFLNYKDKRDYSENSFSFFPFGSGRRTCPGIPLAEKMLVYMLASLLHAFEWSVPKDEELHLSEKFGIVMKKRKPLILEPSISIKHPWLMVAGGRERRQERRRPSSCTTCCHHGGAATSFMVQKVNFQLTKWRTTITTRSLRPSSCGLLSISWPKLAPRTAQTGSSNLHIVVNSADLAKVVTGEQDESFANRAQHIAGLATSYNASDIAFADNNANRRKLRKVLVHEVLSNVNLEASNAYRRREVRKTIKNVHEIIGNEVDINEIAFSTVLSVLTSIVFGKSMVKGAKYSNLVAEMRKFVSGVVEIAGELNISDFFPMLASFDFQGVEQRMKKQMKLFDQIFESSVEERINSRSAIKEEAVKEEGRKDFLQILLELQEQNTETSITMTQMKALVVDVFLGGTDATSAMIEWTMMEILRNRQVMNKVQDELAEIVGLDNIVEESHLPKLKYLDAVFKETFRLHPPLPFLLPRAPNKTCTVGGYTVPKGSTIFLNVWAIQRDPQYWENPSEFNPERFLNYKGSEKWDYAGTNSKFFPLGSGRRRCPGVSLGEKMMMHILASLLHSFDWRLPTGQKLDVSDKFGIALKKRKPLIAVPSPRLKDVSLYS</sequence>
<comment type="similarity">
    <text evidence="2">Belongs to the cytochrome P450 family.</text>
</comment>
<dbReference type="FunFam" id="1.10.630.10:FF:000007">
    <property type="entry name" value="Cytochrome P450 76C4"/>
    <property type="match status" value="2"/>
</dbReference>
<dbReference type="Pfam" id="PF00067">
    <property type="entry name" value="p450"/>
    <property type="match status" value="4"/>
</dbReference>
<dbReference type="InterPro" id="IPR017972">
    <property type="entry name" value="Cyt_P450_CS"/>
</dbReference>
<dbReference type="PROSITE" id="PS00086">
    <property type="entry name" value="CYTOCHROME_P450"/>
    <property type="match status" value="2"/>
</dbReference>
<dbReference type="PANTHER" id="PTHR47951:SF7">
    <property type="entry name" value="FLAVONOID 3',5'-HYDROXYLASE-LIKE ISOFORM X1"/>
    <property type="match status" value="1"/>
</dbReference>
<comment type="caution">
    <text evidence="10">The sequence shown here is derived from an EMBL/GenBank/DDBJ whole genome shotgun (WGS) entry which is preliminary data.</text>
</comment>
<comment type="cofactor">
    <cofactor evidence="1 8">
        <name>heme</name>
        <dbReference type="ChEBI" id="CHEBI:30413"/>
    </cofactor>
</comment>
<dbReference type="GO" id="GO:0004497">
    <property type="term" value="F:monooxygenase activity"/>
    <property type="evidence" value="ECO:0007669"/>
    <property type="project" value="UniProtKB-KW"/>
</dbReference>
<evidence type="ECO:0000256" key="3">
    <source>
        <dbReference type="ARBA" id="ARBA00022617"/>
    </source>
</evidence>
<proteinExistence type="inferred from homology"/>
<dbReference type="GO" id="GO:0005506">
    <property type="term" value="F:iron ion binding"/>
    <property type="evidence" value="ECO:0007669"/>
    <property type="project" value="InterPro"/>
</dbReference>
<dbReference type="Gene3D" id="1.10.630.10">
    <property type="entry name" value="Cytochrome P450"/>
    <property type="match status" value="3"/>
</dbReference>
<keyword evidence="5" id="KW-0560">Oxidoreductase</keyword>
<reference evidence="10 11" key="1">
    <citation type="journal article" date="2016" name="Sci. Rep.">
        <title>The genome sequence of the outbreeding globe artichoke constructed de novo incorporating a phase-aware low-pass sequencing strategy of F1 progeny.</title>
        <authorList>
            <person name="Scaglione D."/>
            <person name="Reyes-Chin-Wo S."/>
            <person name="Acquadro A."/>
            <person name="Froenicke L."/>
            <person name="Portis E."/>
            <person name="Beitel C."/>
            <person name="Tirone M."/>
            <person name="Mauro R."/>
            <person name="Lo Monaco A."/>
            <person name="Mauromicale G."/>
            <person name="Faccioli P."/>
            <person name="Cattivelli L."/>
            <person name="Rieseberg L."/>
            <person name="Michelmore R."/>
            <person name="Lanteri S."/>
        </authorList>
    </citation>
    <scope>NUCLEOTIDE SEQUENCE [LARGE SCALE GENOMIC DNA]</scope>
    <source>
        <strain evidence="10">2C</strain>
    </source>
</reference>
<evidence type="ECO:0000256" key="7">
    <source>
        <dbReference type="ARBA" id="ARBA00023033"/>
    </source>
</evidence>
<feature type="binding site" description="axial binding residue" evidence="8">
    <location>
        <position position="961"/>
    </location>
    <ligand>
        <name>heme</name>
        <dbReference type="ChEBI" id="CHEBI:30413"/>
    </ligand>
    <ligandPart>
        <name>Fe</name>
        <dbReference type="ChEBI" id="CHEBI:18248"/>
    </ligandPart>
</feature>
<keyword evidence="7" id="KW-0503">Monooxygenase</keyword>
<evidence type="ECO:0000256" key="8">
    <source>
        <dbReference type="PIRSR" id="PIRSR602401-1"/>
    </source>
</evidence>
<keyword evidence="4 8" id="KW-0479">Metal-binding</keyword>
<evidence type="ECO:0000313" key="11">
    <source>
        <dbReference type="Proteomes" id="UP000243975"/>
    </source>
</evidence>
<dbReference type="EMBL" id="LEKV01005116">
    <property type="protein sequence ID" value="KVH90146.1"/>
    <property type="molecule type" value="Genomic_DNA"/>
</dbReference>
<keyword evidence="9" id="KW-0472">Membrane</keyword>
<feature type="transmembrane region" description="Helical" evidence="9">
    <location>
        <begin position="27"/>
        <end position="46"/>
    </location>
</feature>
<keyword evidence="6 8" id="KW-0408">Iron</keyword>
<dbReference type="InterPro" id="IPR001128">
    <property type="entry name" value="Cyt_P450"/>
</dbReference>
<dbReference type="InterPro" id="IPR002401">
    <property type="entry name" value="Cyt_P450_E_grp-I"/>
</dbReference>
<evidence type="ECO:0000256" key="9">
    <source>
        <dbReference type="SAM" id="Phobius"/>
    </source>
</evidence>
<dbReference type="FunFam" id="1.10.630.10:FF:000126">
    <property type="entry name" value="Predicted protein"/>
    <property type="match status" value="1"/>
</dbReference>
<protein>
    <submittedName>
        <fullName evidence="10">Cytochrome P450</fullName>
    </submittedName>
</protein>
<dbReference type="PRINTS" id="PR00463">
    <property type="entry name" value="EP450I"/>
</dbReference>
<evidence type="ECO:0000256" key="5">
    <source>
        <dbReference type="ARBA" id="ARBA00023002"/>
    </source>
</evidence>
<dbReference type="Proteomes" id="UP000243975">
    <property type="component" value="Unassembled WGS sequence"/>
</dbReference>
<accession>A0A118JTP4</accession>
<dbReference type="GO" id="GO:0020037">
    <property type="term" value="F:heme binding"/>
    <property type="evidence" value="ECO:0007669"/>
    <property type="project" value="InterPro"/>
</dbReference>
<keyword evidence="9" id="KW-0812">Transmembrane</keyword>
<evidence type="ECO:0000256" key="1">
    <source>
        <dbReference type="ARBA" id="ARBA00001971"/>
    </source>
</evidence>
<gene>
    <name evidence="10" type="ORF">Ccrd_007861</name>
</gene>
<evidence type="ECO:0000313" key="10">
    <source>
        <dbReference type="EMBL" id="KVH90146.1"/>
    </source>
</evidence>
<dbReference type="Gramene" id="KVH90146">
    <property type="protein sequence ID" value="KVH90146"/>
    <property type="gene ID" value="Ccrd_007861"/>
</dbReference>
<evidence type="ECO:0000256" key="2">
    <source>
        <dbReference type="ARBA" id="ARBA00010617"/>
    </source>
</evidence>
<evidence type="ECO:0000256" key="6">
    <source>
        <dbReference type="ARBA" id="ARBA00023004"/>
    </source>
</evidence>